<sequence length="131" mass="14285">KIKTRPLITLPTPFSSPGQQAPTPLIAGTPPNTNITNITNTAIAIIPITITETASIINNTTTTINITTTTTTTTTITTTTTTNTTPLPPPPPPPPPCSFLSLSHCNSMMHQFCQKTNKRCQSFRHWYRQKL</sequence>
<reference evidence="2" key="1">
    <citation type="submission" date="2015-07" db="EMBL/GenBank/DDBJ databases">
        <title>MeaNS - Measles Nucleotide Surveillance Program.</title>
        <authorList>
            <person name="Tran T."/>
            <person name="Druce J."/>
        </authorList>
    </citation>
    <scope>NUCLEOTIDE SEQUENCE</scope>
    <source>
        <strain evidence="2">UCB-OBI-ISO-001</strain>
        <tissue evidence="2">Gonad</tissue>
    </source>
</reference>
<name>A0A0L8I220_OCTBM</name>
<evidence type="ECO:0000313" key="2">
    <source>
        <dbReference type="EMBL" id="KOF95481.1"/>
    </source>
</evidence>
<accession>A0A0L8I220</accession>
<evidence type="ECO:0000256" key="1">
    <source>
        <dbReference type="SAM" id="MobiDB-lite"/>
    </source>
</evidence>
<protein>
    <submittedName>
        <fullName evidence="2">Uncharacterized protein</fullName>
    </submittedName>
</protein>
<dbReference type="EMBL" id="KQ416731">
    <property type="protein sequence ID" value="KOF95481.1"/>
    <property type="molecule type" value="Genomic_DNA"/>
</dbReference>
<feature type="non-terminal residue" evidence="2">
    <location>
        <position position="1"/>
    </location>
</feature>
<organism evidence="2">
    <name type="scientific">Octopus bimaculoides</name>
    <name type="common">California two-spotted octopus</name>
    <dbReference type="NCBI Taxonomy" id="37653"/>
    <lineage>
        <taxon>Eukaryota</taxon>
        <taxon>Metazoa</taxon>
        <taxon>Spiralia</taxon>
        <taxon>Lophotrochozoa</taxon>
        <taxon>Mollusca</taxon>
        <taxon>Cephalopoda</taxon>
        <taxon>Coleoidea</taxon>
        <taxon>Octopodiformes</taxon>
        <taxon>Octopoda</taxon>
        <taxon>Incirrata</taxon>
        <taxon>Octopodidae</taxon>
        <taxon>Octopus</taxon>
    </lineage>
</organism>
<dbReference type="AlphaFoldDB" id="A0A0L8I220"/>
<feature type="compositionally biased region" description="Polar residues" evidence="1">
    <location>
        <begin position="12"/>
        <end position="22"/>
    </location>
</feature>
<feature type="region of interest" description="Disordered" evidence="1">
    <location>
        <begin position="1"/>
        <end position="23"/>
    </location>
</feature>
<gene>
    <name evidence="2" type="ORF">OCBIM_22038202mg</name>
</gene>
<proteinExistence type="predicted"/>